<dbReference type="PIRSF" id="PIRSF004803">
    <property type="entry name" value="RnjA"/>
    <property type="match status" value="1"/>
</dbReference>
<comment type="similarity">
    <text evidence="9">Belongs to the metallo-beta-lactamase superfamily. RNA-metabolizing metallo-beta-lactamase-like family. Bacterial RNase J subfamily.</text>
</comment>
<dbReference type="GO" id="GO:0016787">
    <property type="term" value="F:hydrolase activity"/>
    <property type="evidence" value="ECO:0007669"/>
    <property type="project" value="UniProtKB-KW"/>
</dbReference>
<dbReference type="SMART" id="SM00849">
    <property type="entry name" value="Lactamase_B"/>
    <property type="match status" value="1"/>
</dbReference>
<evidence type="ECO:0000256" key="3">
    <source>
        <dbReference type="ARBA" id="ARBA00022723"/>
    </source>
</evidence>
<gene>
    <name evidence="9" type="primary">rnj</name>
    <name evidence="11" type="ORF">ACFOZ9_10530</name>
</gene>
<dbReference type="Pfam" id="PF00753">
    <property type="entry name" value="Lactamase_B"/>
    <property type="match status" value="1"/>
</dbReference>
<evidence type="ECO:0000256" key="2">
    <source>
        <dbReference type="ARBA" id="ARBA00022722"/>
    </source>
</evidence>
<keyword evidence="4 9" id="KW-0255">Endonuclease</keyword>
<dbReference type="InterPro" id="IPR036866">
    <property type="entry name" value="RibonucZ/Hydroxyglut_hydro"/>
</dbReference>
<dbReference type="InterPro" id="IPR042173">
    <property type="entry name" value="RNase_J_2"/>
</dbReference>
<proteinExistence type="inferred from homology"/>
<dbReference type="Pfam" id="PF07521">
    <property type="entry name" value="RMMBL"/>
    <property type="match status" value="1"/>
</dbReference>
<protein>
    <recommendedName>
        <fullName evidence="9">Ribonuclease J</fullName>
        <shortName evidence="9">RNase J</shortName>
        <ecNumber evidence="9">3.1.-.-</ecNumber>
    </recommendedName>
</protein>
<dbReference type="InterPro" id="IPR041636">
    <property type="entry name" value="RNase_J_C"/>
</dbReference>
<sequence>MTKATNAAPADQSVTPFLEVMPLGGMGEIGKNITAYRYGDEIMVVDGGLAFPDSYQVGIDLIIPRIDYLQQHAGLIKGWILTHGHEDHIGGLPYILPRLPRVPVYGAPLTLGLVREKLSEFGLKDGDIDLREADVNARVQIGTHFSVEFIRMTHSIPDNAGYILTTPVGQVLHTGDFKLDEEPSDGRLSDLGRIEQAGREGVLLLISDSTNAERPGRTVSEAEVARNLEDLIASCKGRVFMTTFASNVHRIQNVINIAHRQSRRVVMEGRSMLKYAQVAQSLGYMELPEPFLTNDEVGTLQDQQVLYVCTGSQGQPMSVLSRLAFGNHAKIALRRGDSVILSSNPIPGNEEAVNLVINRLYELGVDVYYPPAYRVHASGHGSQEELATVLNLARPKFFLPWHGEPRHQINHAKLAQTLPRPPKRTLIARNGDVVRLGPDEFKVTGTVPAGAVYVDGLGVGDVSDDVLLDRVNMSQEGLIIMTAVLHPTPHVEIVSRGFVRANRELDGQIRKVALEAVETGMREKKRLEDVRDDMYGAVRRFVRKVTGRNPVLVPMIVD</sequence>
<keyword evidence="9" id="KW-0698">rRNA processing</keyword>
<dbReference type="InterPro" id="IPR030854">
    <property type="entry name" value="RNase_J_bac"/>
</dbReference>
<dbReference type="InterPro" id="IPR001279">
    <property type="entry name" value="Metallo-B-lactamas"/>
</dbReference>
<reference evidence="12" key="1">
    <citation type="journal article" date="2019" name="Int. J. Syst. Evol. Microbiol.">
        <title>The Global Catalogue of Microorganisms (GCM) 10K type strain sequencing project: providing services to taxonomists for standard genome sequencing and annotation.</title>
        <authorList>
            <consortium name="The Broad Institute Genomics Platform"/>
            <consortium name="The Broad Institute Genome Sequencing Center for Infectious Disease"/>
            <person name="Wu L."/>
            <person name="Ma J."/>
        </authorList>
    </citation>
    <scope>NUCLEOTIDE SEQUENCE [LARGE SCALE GENOMIC DNA]</scope>
    <source>
        <strain evidence="12">CCUG 56029</strain>
    </source>
</reference>
<evidence type="ECO:0000313" key="11">
    <source>
        <dbReference type="EMBL" id="MFC4426651.1"/>
    </source>
</evidence>
<evidence type="ECO:0000256" key="6">
    <source>
        <dbReference type="ARBA" id="ARBA00022833"/>
    </source>
</evidence>
<evidence type="ECO:0000256" key="8">
    <source>
        <dbReference type="ARBA" id="ARBA00022884"/>
    </source>
</evidence>
<comment type="caution">
    <text evidence="11">The sequence shown here is derived from an EMBL/GenBank/DDBJ whole genome shotgun (WGS) entry which is preliminary data.</text>
</comment>
<dbReference type="CDD" id="cd07714">
    <property type="entry name" value="RNaseJ_MBL-fold"/>
    <property type="match status" value="1"/>
</dbReference>
<evidence type="ECO:0000256" key="9">
    <source>
        <dbReference type="HAMAP-Rule" id="MF_01491"/>
    </source>
</evidence>
<dbReference type="RefSeq" id="WP_380039339.1">
    <property type="nucleotide sequence ID" value="NZ_JBHSEH010000009.1"/>
</dbReference>
<keyword evidence="1 9" id="KW-0963">Cytoplasm</keyword>
<evidence type="ECO:0000256" key="1">
    <source>
        <dbReference type="ARBA" id="ARBA00022490"/>
    </source>
</evidence>
<comment type="subcellular location">
    <subcellularLocation>
        <location evidence="9">Cytoplasm</location>
    </subcellularLocation>
</comment>
<evidence type="ECO:0000259" key="10">
    <source>
        <dbReference type="SMART" id="SM00849"/>
    </source>
</evidence>
<name>A0ABV8XP29_9DEIO</name>
<keyword evidence="3" id="KW-0479">Metal-binding</keyword>
<evidence type="ECO:0000256" key="7">
    <source>
        <dbReference type="ARBA" id="ARBA00022839"/>
    </source>
</evidence>
<keyword evidence="2 9" id="KW-0540">Nuclease</keyword>
<feature type="domain" description="Metallo-beta-lactamase" evidence="10">
    <location>
        <begin position="30"/>
        <end position="228"/>
    </location>
</feature>
<dbReference type="NCBIfam" id="TIGR00649">
    <property type="entry name" value="MG423"/>
    <property type="match status" value="1"/>
</dbReference>
<dbReference type="InterPro" id="IPR055132">
    <property type="entry name" value="RNase_J_b_CASP"/>
</dbReference>
<dbReference type="SUPFAM" id="SSF56281">
    <property type="entry name" value="Metallo-hydrolase/oxidoreductase"/>
    <property type="match status" value="1"/>
</dbReference>
<dbReference type="PANTHER" id="PTHR43694:SF1">
    <property type="entry name" value="RIBONUCLEASE J"/>
    <property type="match status" value="1"/>
</dbReference>
<dbReference type="HAMAP" id="MF_01491">
    <property type="entry name" value="RNase_J_bact"/>
    <property type="match status" value="1"/>
</dbReference>
<accession>A0ABV8XP29</accession>
<dbReference type="Gene3D" id="3.40.50.10710">
    <property type="entry name" value="Metallo-hydrolase/oxidoreductase"/>
    <property type="match status" value="1"/>
</dbReference>
<organism evidence="11 12">
    <name type="scientific">Deinococcus navajonensis</name>
    <dbReference type="NCBI Taxonomy" id="309884"/>
    <lineage>
        <taxon>Bacteria</taxon>
        <taxon>Thermotogati</taxon>
        <taxon>Deinococcota</taxon>
        <taxon>Deinococci</taxon>
        <taxon>Deinococcales</taxon>
        <taxon>Deinococcaceae</taxon>
        <taxon>Deinococcus</taxon>
    </lineage>
</organism>
<dbReference type="Pfam" id="PF22505">
    <property type="entry name" value="RNase_J_b_CASP"/>
    <property type="match status" value="1"/>
</dbReference>
<dbReference type="InterPro" id="IPR011108">
    <property type="entry name" value="RMMBL"/>
</dbReference>
<feature type="binding site" evidence="9">
    <location>
        <begin position="376"/>
        <end position="380"/>
    </location>
    <ligand>
        <name>substrate</name>
    </ligand>
</feature>
<dbReference type="EC" id="3.1.-.-" evidence="9"/>
<dbReference type="PANTHER" id="PTHR43694">
    <property type="entry name" value="RIBONUCLEASE J"/>
    <property type="match status" value="1"/>
</dbReference>
<dbReference type="Proteomes" id="UP001595998">
    <property type="component" value="Unassembled WGS sequence"/>
</dbReference>
<dbReference type="Gene3D" id="3.60.15.10">
    <property type="entry name" value="Ribonuclease Z/Hydroxyacylglutathione hydrolase-like"/>
    <property type="match status" value="1"/>
</dbReference>
<keyword evidence="6" id="KW-0862">Zinc</keyword>
<dbReference type="InterPro" id="IPR004613">
    <property type="entry name" value="RNase_J"/>
</dbReference>
<dbReference type="EMBL" id="JBHSEH010000009">
    <property type="protein sequence ID" value="MFC4426651.1"/>
    <property type="molecule type" value="Genomic_DNA"/>
</dbReference>
<dbReference type="Gene3D" id="3.10.20.580">
    <property type="match status" value="1"/>
</dbReference>
<evidence type="ECO:0000256" key="5">
    <source>
        <dbReference type="ARBA" id="ARBA00022801"/>
    </source>
</evidence>
<evidence type="ECO:0000256" key="4">
    <source>
        <dbReference type="ARBA" id="ARBA00022759"/>
    </source>
</evidence>
<keyword evidence="12" id="KW-1185">Reference proteome</keyword>
<dbReference type="Pfam" id="PF17770">
    <property type="entry name" value="RNase_J_C"/>
    <property type="match status" value="1"/>
</dbReference>
<keyword evidence="5 9" id="KW-0378">Hydrolase</keyword>
<comment type="subunit">
    <text evidence="9">Homodimer, may be a subunit of the RNA degradosome.</text>
</comment>
<evidence type="ECO:0000313" key="12">
    <source>
        <dbReference type="Proteomes" id="UP001595998"/>
    </source>
</evidence>
<comment type="function">
    <text evidence="9">An RNase that has 5'-3' exonuclease and possibly endonuclease activity. Involved in maturation of rRNA and in some organisms also mRNA maturation and/or decay.</text>
</comment>
<keyword evidence="8 9" id="KW-0694">RNA-binding</keyword>
<keyword evidence="7 9" id="KW-0269">Exonuclease</keyword>